<proteinExistence type="predicted"/>
<accession>A0A9P3CPN9</accession>
<organism evidence="1 2">
    <name type="scientific">Cercospora kikuchii</name>
    <dbReference type="NCBI Taxonomy" id="84275"/>
    <lineage>
        <taxon>Eukaryota</taxon>
        <taxon>Fungi</taxon>
        <taxon>Dikarya</taxon>
        <taxon>Ascomycota</taxon>
        <taxon>Pezizomycotina</taxon>
        <taxon>Dothideomycetes</taxon>
        <taxon>Dothideomycetidae</taxon>
        <taxon>Mycosphaerellales</taxon>
        <taxon>Mycosphaerellaceae</taxon>
        <taxon>Cercospora</taxon>
    </lineage>
</organism>
<gene>
    <name evidence="1" type="ORF">CKM354_001015300</name>
</gene>
<dbReference type="AlphaFoldDB" id="A0A9P3CPN9"/>
<dbReference type="Proteomes" id="UP000825890">
    <property type="component" value="Unassembled WGS sequence"/>
</dbReference>
<keyword evidence="2" id="KW-1185">Reference proteome</keyword>
<name>A0A9P3CPN9_9PEZI</name>
<dbReference type="RefSeq" id="XP_044661539.1">
    <property type="nucleotide sequence ID" value="XM_044805604.1"/>
</dbReference>
<evidence type="ECO:0000313" key="1">
    <source>
        <dbReference type="EMBL" id="GIZ47052.1"/>
    </source>
</evidence>
<dbReference type="EMBL" id="BOLY01000007">
    <property type="protein sequence ID" value="GIZ47052.1"/>
    <property type="molecule type" value="Genomic_DNA"/>
</dbReference>
<dbReference type="GeneID" id="68295728"/>
<reference evidence="1 2" key="1">
    <citation type="submission" date="2021-01" db="EMBL/GenBank/DDBJ databases">
        <title>Cercospora kikuchii MAFF 305040 whole genome shotgun sequence.</title>
        <authorList>
            <person name="Kashiwa T."/>
            <person name="Suzuki T."/>
        </authorList>
    </citation>
    <scope>NUCLEOTIDE SEQUENCE [LARGE SCALE GENOMIC DNA]</scope>
    <source>
        <strain evidence="1 2">MAFF 305040</strain>
    </source>
</reference>
<protein>
    <submittedName>
        <fullName evidence="1">Uncharacterized protein</fullName>
    </submittedName>
</protein>
<sequence>MPRQISITEDTADVLVNRGITGGVAYRHDKYWRLASYTESTKAALRSRLEAVNYHVPLSPLHRGTLAQQLQRLDRQLLSYFSCSVTELQQYVTARGLQLEQSRRSLVNKLITALETADANPSFKYLLDLPPELRVLIYGFYMSNFDSTLQSPTQPPLTKVSTQIRQESLPIFYNTCTFGLALVAQQKLPPPGIGSGWHLVWHPDTDTYLKSLLPESLAMMRSFHIQIVTSIGRGHVSNQNSRSVFKVRIGNRKNSCVVELIERPHLFNTIHPWVFARWNDHLATLEGEIQAVFEIARRRVDPQSGEQIPKLVIEDLWVARRTMEARPA</sequence>
<dbReference type="OrthoDB" id="3637282at2759"/>
<evidence type="ECO:0000313" key="2">
    <source>
        <dbReference type="Proteomes" id="UP000825890"/>
    </source>
</evidence>
<comment type="caution">
    <text evidence="1">The sequence shown here is derived from an EMBL/GenBank/DDBJ whole genome shotgun (WGS) entry which is preliminary data.</text>
</comment>